<evidence type="ECO:0000313" key="1">
    <source>
        <dbReference type="EMBL" id="DAB37055.1"/>
    </source>
</evidence>
<name>A0A2D3WAX3_9BACT</name>
<evidence type="ECO:0000313" key="2">
    <source>
        <dbReference type="Proteomes" id="UP000231638"/>
    </source>
</evidence>
<sequence>MLPFIVGVAAGAAVVYTLGNRKAIKHTLKSGVDKAKELAEDVKKSVDGTIECIKSKKSEKLEVKEEAQ</sequence>
<comment type="caution">
    <text evidence="1">The sequence shown here is derived from an EMBL/GenBank/DDBJ whole genome shotgun (WGS) entry which is preliminary data.</text>
</comment>
<dbReference type="Proteomes" id="UP000231638">
    <property type="component" value="Unassembled WGS sequence"/>
</dbReference>
<reference evidence="1 2" key="1">
    <citation type="journal article" date="2017" name="Front. Microbiol.">
        <title>Comparative Genomic Analysis of the Class Epsilonproteobacteria and Proposed Reclassification to Epsilonbacteraeota (phyl. nov.).</title>
        <authorList>
            <person name="Waite D.W."/>
            <person name="Vanwonterghem I."/>
            <person name="Rinke C."/>
            <person name="Parks D.H."/>
            <person name="Zhang Y."/>
            <person name="Takai K."/>
            <person name="Sievert S.M."/>
            <person name="Simon J."/>
            <person name="Campbell B.J."/>
            <person name="Hanson T.E."/>
            <person name="Woyke T."/>
            <person name="Klotz M.G."/>
            <person name="Hugenholtz P."/>
        </authorList>
    </citation>
    <scope>NUCLEOTIDE SEQUENCE [LARGE SCALE GENOMIC DNA]</scope>
    <source>
        <strain evidence="1">UBA11420</strain>
    </source>
</reference>
<proteinExistence type="predicted"/>
<accession>A0A2D3WAX3</accession>
<protein>
    <submittedName>
        <fullName evidence="1">Uncharacterized protein</fullName>
    </submittedName>
</protein>
<organism evidence="1 2">
    <name type="scientific">Sulfurospirillum cavolei</name>
    <dbReference type="NCBI Taxonomy" id="366522"/>
    <lineage>
        <taxon>Bacteria</taxon>
        <taxon>Pseudomonadati</taxon>
        <taxon>Campylobacterota</taxon>
        <taxon>Epsilonproteobacteria</taxon>
        <taxon>Campylobacterales</taxon>
        <taxon>Sulfurospirillaceae</taxon>
        <taxon>Sulfurospirillum</taxon>
    </lineage>
</organism>
<dbReference type="AlphaFoldDB" id="A0A2D3WAX3"/>
<gene>
    <name evidence="1" type="ORF">CFH80_01625</name>
</gene>
<dbReference type="EMBL" id="DLUG01000047">
    <property type="protein sequence ID" value="DAB37055.1"/>
    <property type="molecule type" value="Genomic_DNA"/>
</dbReference>